<dbReference type="AlphaFoldDB" id="A0A9E8JQ56"/>
<evidence type="ECO:0000256" key="5">
    <source>
        <dbReference type="ARBA" id="ARBA00023004"/>
    </source>
</evidence>
<evidence type="ECO:0000256" key="7">
    <source>
        <dbReference type="ARBA" id="ARBA00034078"/>
    </source>
</evidence>
<dbReference type="PANTHER" id="PTHR37424:SF1">
    <property type="entry name" value="BACTERIOFERRITIN-ASSOCIATED FERREDOXIN"/>
    <property type="match status" value="1"/>
</dbReference>
<dbReference type="PANTHER" id="PTHR37424">
    <property type="entry name" value="BACTERIOFERRITIN-ASSOCIATED FERREDOXIN"/>
    <property type="match status" value="1"/>
</dbReference>
<organism evidence="11 12">
    <name type="scientific">Venatoribacter cucullus</name>
    <dbReference type="NCBI Taxonomy" id="2661630"/>
    <lineage>
        <taxon>Bacteria</taxon>
        <taxon>Pseudomonadati</taxon>
        <taxon>Pseudomonadota</taxon>
        <taxon>Gammaproteobacteria</taxon>
        <taxon>Oceanospirillales</taxon>
        <taxon>Oceanospirillaceae</taxon>
        <taxon>Venatoribacter</taxon>
    </lineage>
</organism>
<evidence type="ECO:0000313" key="11">
    <source>
        <dbReference type="EMBL" id="QQD24703.1"/>
    </source>
</evidence>
<evidence type="ECO:0000256" key="9">
    <source>
        <dbReference type="ARBA" id="ARBA00046332"/>
    </source>
</evidence>
<feature type="domain" description="BFD-like [2Fe-2S]-binding" evidence="10">
    <location>
        <begin position="2"/>
        <end position="49"/>
    </location>
</feature>
<gene>
    <name evidence="11" type="ORF">GJQ55_09625</name>
</gene>
<keyword evidence="2" id="KW-0001">2Fe-2S</keyword>
<evidence type="ECO:0000256" key="1">
    <source>
        <dbReference type="ARBA" id="ARBA00022448"/>
    </source>
</evidence>
<evidence type="ECO:0000256" key="4">
    <source>
        <dbReference type="ARBA" id="ARBA00022982"/>
    </source>
</evidence>
<proteinExistence type="inferred from homology"/>
<keyword evidence="1" id="KW-0813">Transport</keyword>
<dbReference type="RefSeq" id="WP_228344763.1">
    <property type="nucleotide sequence ID" value="NZ_CP045550.1"/>
</dbReference>
<evidence type="ECO:0000256" key="3">
    <source>
        <dbReference type="ARBA" id="ARBA00022723"/>
    </source>
</evidence>
<comment type="similarity">
    <text evidence="9">Belongs to the Bfd family.</text>
</comment>
<dbReference type="InterPro" id="IPR052371">
    <property type="entry name" value="BFD-associated_ferredoxin"/>
</dbReference>
<evidence type="ECO:0000256" key="2">
    <source>
        <dbReference type="ARBA" id="ARBA00022714"/>
    </source>
</evidence>
<dbReference type="InterPro" id="IPR007419">
    <property type="entry name" value="BFD-like_2Fe2S-bd_dom"/>
</dbReference>
<accession>A0A9E8JQ56</accession>
<reference evidence="11 12" key="1">
    <citation type="submission" date="2019-11" db="EMBL/GenBank/DDBJ databases">
        <title>Venatorbacter sp. nov. a predator of Campylobacter and other Gram-negative bacteria.</title>
        <authorList>
            <person name="Saeedi A."/>
            <person name="Cummings N.J."/>
            <person name="Connerton I.F."/>
            <person name="Connerton P.L."/>
        </authorList>
    </citation>
    <scope>NUCLEOTIDE SEQUENCE [LARGE SCALE GENOMIC DNA]</scope>
    <source>
        <strain evidence="11">XL5</strain>
    </source>
</reference>
<comment type="cofactor">
    <cofactor evidence="7">
        <name>[2Fe-2S] cluster</name>
        <dbReference type="ChEBI" id="CHEBI:190135"/>
    </cofactor>
</comment>
<evidence type="ECO:0000256" key="6">
    <source>
        <dbReference type="ARBA" id="ARBA00023014"/>
    </source>
</evidence>
<dbReference type="Proteomes" id="UP000596074">
    <property type="component" value="Chromosome"/>
</dbReference>
<evidence type="ECO:0000313" key="12">
    <source>
        <dbReference type="Proteomes" id="UP000596074"/>
    </source>
</evidence>
<dbReference type="InterPro" id="IPR041854">
    <property type="entry name" value="BFD-like_2Fe2S-bd_dom_sf"/>
</dbReference>
<keyword evidence="5" id="KW-0408">Iron</keyword>
<protein>
    <recommendedName>
        <fullName evidence="8">Bacterioferritin-associated ferredoxin</fullName>
    </recommendedName>
</protein>
<dbReference type="Pfam" id="PF04324">
    <property type="entry name" value="Fer2_BFD"/>
    <property type="match status" value="1"/>
</dbReference>
<evidence type="ECO:0000259" key="10">
    <source>
        <dbReference type="Pfam" id="PF04324"/>
    </source>
</evidence>
<keyword evidence="4" id="KW-0249">Electron transport</keyword>
<evidence type="ECO:0000256" key="8">
    <source>
        <dbReference type="ARBA" id="ARBA00039386"/>
    </source>
</evidence>
<keyword evidence="6" id="KW-0411">Iron-sulfur</keyword>
<dbReference type="GO" id="GO:0051537">
    <property type="term" value="F:2 iron, 2 sulfur cluster binding"/>
    <property type="evidence" value="ECO:0007669"/>
    <property type="project" value="UniProtKB-KW"/>
</dbReference>
<dbReference type="KEGG" id="vcw:GJQ55_09625"/>
<dbReference type="EMBL" id="CP046056">
    <property type="protein sequence ID" value="QQD24703.1"/>
    <property type="molecule type" value="Genomic_DNA"/>
</dbReference>
<dbReference type="GO" id="GO:0046872">
    <property type="term" value="F:metal ion binding"/>
    <property type="evidence" value="ECO:0007669"/>
    <property type="project" value="UniProtKB-KW"/>
</dbReference>
<keyword evidence="3" id="KW-0479">Metal-binding</keyword>
<keyword evidence="12" id="KW-1185">Reference proteome</keyword>
<sequence>MYVCLCKAVTQQQIEQSVAAGDGYAQIRQKLGVGTDCGCCGQCAKQLVREYTSKLPACEFAAAS</sequence>
<name>A0A9E8JQ56_9GAMM</name>
<dbReference type="Gene3D" id="1.10.10.1100">
    <property type="entry name" value="BFD-like [2Fe-2S]-binding domain"/>
    <property type="match status" value="1"/>
</dbReference>